<keyword evidence="6" id="KW-0460">Magnesium</keyword>
<dbReference type="Gene3D" id="3.40.50.1010">
    <property type="entry name" value="5'-nuclease"/>
    <property type="match status" value="1"/>
</dbReference>
<dbReference type="GO" id="GO:0046872">
    <property type="term" value="F:metal ion binding"/>
    <property type="evidence" value="ECO:0007669"/>
    <property type="project" value="UniProtKB-KW"/>
</dbReference>
<evidence type="ECO:0000256" key="4">
    <source>
        <dbReference type="ARBA" id="ARBA00022723"/>
    </source>
</evidence>
<keyword evidence="3" id="KW-0540">Nuclease</keyword>
<dbReference type="AlphaFoldDB" id="A0A0B2AA84"/>
<proteinExistence type="inferred from homology"/>
<keyword evidence="5" id="KW-0378">Hydrolase</keyword>
<dbReference type="SUPFAM" id="SSF88723">
    <property type="entry name" value="PIN domain-like"/>
    <property type="match status" value="1"/>
</dbReference>
<organism evidence="9 10">
    <name type="scientific">Microbacterium mangrovi</name>
    <dbReference type="NCBI Taxonomy" id="1348253"/>
    <lineage>
        <taxon>Bacteria</taxon>
        <taxon>Bacillati</taxon>
        <taxon>Actinomycetota</taxon>
        <taxon>Actinomycetes</taxon>
        <taxon>Micrococcales</taxon>
        <taxon>Microbacteriaceae</taxon>
        <taxon>Microbacterium</taxon>
    </lineage>
</organism>
<dbReference type="OrthoDB" id="3257696at2"/>
<evidence type="ECO:0000256" key="2">
    <source>
        <dbReference type="ARBA" id="ARBA00022649"/>
    </source>
</evidence>
<evidence type="ECO:0000256" key="3">
    <source>
        <dbReference type="ARBA" id="ARBA00022722"/>
    </source>
</evidence>
<dbReference type="PANTHER" id="PTHR33653:SF1">
    <property type="entry name" value="RIBONUCLEASE VAPC2"/>
    <property type="match status" value="1"/>
</dbReference>
<feature type="domain" description="PIN" evidence="8">
    <location>
        <begin position="4"/>
        <end position="120"/>
    </location>
</feature>
<evidence type="ECO:0000256" key="5">
    <source>
        <dbReference type="ARBA" id="ARBA00022801"/>
    </source>
</evidence>
<dbReference type="PANTHER" id="PTHR33653">
    <property type="entry name" value="RIBONUCLEASE VAPC2"/>
    <property type="match status" value="1"/>
</dbReference>
<dbReference type="InterPro" id="IPR029060">
    <property type="entry name" value="PIN-like_dom_sf"/>
</dbReference>
<dbReference type="STRING" id="1348253.LK09_01720"/>
<dbReference type="EMBL" id="JTDK01000001">
    <property type="protein sequence ID" value="KHL00080.1"/>
    <property type="molecule type" value="Genomic_DNA"/>
</dbReference>
<dbReference type="GO" id="GO:0016787">
    <property type="term" value="F:hydrolase activity"/>
    <property type="evidence" value="ECO:0007669"/>
    <property type="project" value="UniProtKB-KW"/>
</dbReference>
<evidence type="ECO:0000313" key="9">
    <source>
        <dbReference type="EMBL" id="KHL00080.1"/>
    </source>
</evidence>
<comment type="caution">
    <text evidence="9">The sequence shown here is derived from an EMBL/GenBank/DDBJ whole genome shotgun (WGS) entry which is preliminary data.</text>
</comment>
<dbReference type="InterPro" id="IPR050556">
    <property type="entry name" value="Type_II_TA_system_RNase"/>
</dbReference>
<comment type="cofactor">
    <cofactor evidence="1">
        <name>Mg(2+)</name>
        <dbReference type="ChEBI" id="CHEBI:18420"/>
    </cofactor>
</comment>
<keyword evidence="2" id="KW-1277">Toxin-antitoxin system</keyword>
<keyword evidence="4" id="KW-0479">Metal-binding</keyword>
<evidence type="ECO:0000256" key="7">
    <source>
        <dbReference type="ARBA" id="ARBA00038093"/>
    </source>
</evidence>
<keyword evidence="10" id="KW-1185">Reference proteome</keyword>
<dbReference type="GO" id="GO:0004518">
    <property type="term" value="F:nuclease activity"/>
    <property type="evidence" value="ECO:0007669"/>
    <property type="project" value="UniProtKB-KW"/>
</dbReference>
<evidence type="ECO:0000256" key="1">
    <source>
        <dbReference type="ARBA" id="ARBA00001946"/>
    </source>
</evidence>
<reference evidence="9 10" key="1">
    <citation type="submission" date="2014-11" db="EMBL/GenBank/DDBJ databases">
        <title>Genome sequence of Microbacterium mangrovi MUSC 115(T).</title>
        <authorList>
            <person name="Lee L.-H."/>
        </authorList>
    </citation>
    <scope>NUCLEOTIDE SEQUENCE [LARGE SCALE GENOMIC DNA]</scope>
    <source>
        <strain evidence="9 10">MUSC 115</strain>
    </source>
</reference>
<evidence type="ECO:0000313" key="10">
    <source>
        <dbReference type="Proteomes" id="UP000031030"/>
    </source>
</evidence>
<dbReference type="Proteomes" id="UP000031030">
    <property type="component" value="Unassembled WGS sequence"/>
</dbReference>
<dbReference type="Pfam" id="PF01850">
    <property type="entry name" value="PIN"/>
    <property type="match status" value="1"/>
</dbReference>
<evidence type="ECO:0000256" key="6">
    <source>
        <dbReference type="ARBA" id="ARBA00022842"/>
    </source>
</evidence>
<dbReference type="RefSeq" id="WP_039394750.1">
    <property type="nucleotide sequence ID" value="NZ_JTDK01000001.1"/>
</dbReference>
<comment type="similarity">
    <text evidence="7">Belongs to the PINc/VapC protein family.</text>
</comment>
<sequence>MTAVLLDTSIVIASASAHEETPDLADFESTRISALTWHELTLGLHLARNVAEYRRRSQALAAMRSGFGDGLPYDDACVSASDLIFARVGERGGTLRAHAFDRMIAATAVANGLALVTRNAADLRGLDGLLEVIER</sequence>
<evidence type="ECO:0000259" key="8">
    <source>
        <dbReference type="Pfam" id="PF01850"/>
    </source>
</evidence>
<protein>
    <recommendedName>
        <fullName evidence="8">PIN domain-containing protein</fullName>
    </recommendedName>
</protein>
<gene>
    <name evidence="9" type="ORF">LK09_01720</name>
</gene>
<accession>A0A0B2AA84</accession>
<dbReference type="InterPro" id="IPR002716">
    <property type="entry name" value="PIN_dom"/>
</dbReference>
<name>A0A0B2AA84_9MICO</name>